<reference evidence="1 2" key="1">
    <citation type="submission" date="2019-06" db="EMBL/GenBank/DDBJ databases">
        <title>Spirosoma utsteinense sp. nov. isolated from Antarctic ice-free soils.</title>
        <authorList>
            <person name="Tahon G."/>
        </authorList>
    </citation>
    <scope>NUCLEOTIDE SEQUENCE [LARGE SCALE GENOMIC DNA]</scope>
    <source>
        <strain evidence="1 2">LMG 31447</strain>
    </source>
</reference>
<dbReference type="EMBL" id="VFIA01000006">
    <property type="protein sequence ID" value="MBC3790901.1"/>
    <property type="molecule type" value="Genomic_DNA"/>
</dbReference>
<keyword evidence="2" id="KW-1185">Reference proteome</keyword>
<name>A0ABR6W443_9BACT</name>
<sequence>MMGELLLVISFDKRALISGDIQLLLSVVIFYYG</sequence>
<proteinExistence type="predicted"/>
<dbReference type="Proteomes" id="UP000700732">
    <property type="component" value="Unassembled WGS sequence"/>
</dbReference>
<comment type="caution">
    <text evidence="1">The sequence shown here is derived from an EMBL/GenBank/DDBJ whole genome shotgun (WGS) entry which is preliminary data.</text>
</comment>
<organism evidence="1 2">
    <name type="scientific">Spirosoma utsteinense</name>
    <dbReference type="NCBI Taxonomy" id="2585773"/>
    <lineage>
        <taxon>Bacteria</taxon>
        <taxon>Pseudomonadati</taxon>
        <taxon>Bacteroidota</taxon>
        <taxon>Cytophagia</taxon>
        <taxon>Cytophagales</taxon>
        <taxon>Cytophagaceae</taxon>
        <taxon>Spirosoma</taxon>
    </lineage>
</organism>
<accession>A0ABR6W443</accession>
<evidence type="ECO:0000313" key="1">
    <source>
        <dbReference type="EMBL" id="MBC3790901.1"/>
    </source>
</evidence>
<protein>
    <submittedName>
        <fullName evidence="1">Uncharacterized protein</fullName>
    </submittedName>
</protein>
<gene>
    <name evidence="1" type="ORF">FH603_1398</name>
</gene>
<evidence type="ECO:0000313" key="2">
    <source>
        <dbReference type="Proteomes" id="UP000700732"/>
    </source>
</evidence>